<reference evidence="4" key="1">
    <citation type="submission" date="2023-02" db="EMBL/GenBank/DDBJ databases">
        <title>Tahibacter soli sp. nov. isolated from soil.</title>
        <authorList>
            <person name="Baek J.H."/>
            <person name="Lee J.K."/>
            <person name="Choi D.G."/>
            <person name="Jeon C.O."/>
        </authorList>
    </citation>
    <scope>NUCLEOTIDE SEQUENCE</scope>
    <source>
        <strain evidence="4">BL</strain>
    </source>
</reference>
<evidence type="ECO:0000313" key="5">
    <source>
        <dbReference type="Proteomes" id="UP001139971"/>
    </source>
</evidence>
<gene>
    <name evidence="4" type="ORF">OD750_025505</name>
</gene>
<dbReference type="InterPro" id="IPR003961">
    <property type="entry name" value="FN3_dom"/>
</dbReference>
<dbReference type="Gene3D" id="2.130.10.10">
    <property type="entry name" value="YVTN repeat-like/Quinoprotein amine dehydrogenase"/>
    <property type="match status" value="3"/>
</dbReference>
<dbReference type="InterPro" id="IPR051200">
    <property type="entry name" value="Host-pathogen_enzymatic-act"/>
</dbReference>
<feature type="signal peptide" evidence="2">
    <location>
        <begin position="1"/>
        <end position="24"/>
    </location>
</feature>
<dbReference type="InterPro" id="IPR015943">
    <property type="entry name" value="WD40/YVTN_repeat-like_dom_sf"/>
</dbReference>
<evidence type="ECO:0000256" key="2">
    <source>
        <dbReference type="SAM" id="SignalP"/>
    </source>
</evidence>
<dbReference type="RefSeq" id="WP_263543944.1">
    <property type="nucleotide sequence ID" value="NZ_JAOVZO020000021.1"/>
</dbReference>
<comment type="caution">
    <text evidence="4">The sequence shown here is derived from an EMBL/GenBank/DDBJ whole genome shotgun (WGS) entry which is preliminary data.</text>
</comment>
<feature type="domain" description="Fibronectin type-III" evidence="3">
    <location>
        <begin position="326"/>
        <end position="412"/>
    </location>
</feature>
<keyword evidence="1 2" id="KW-0732">Signal</keyword>
<dbReference type="PANTHER" id="PTHR47197:SF3">
    <property type="entry name" value="DIHYDRO-HEME D1 DEHYDROGENASE"/>
    <property type="match status" value="1"/>
</dbReference>
<evidence type="ECO:0000256" key="1">
    <source>
        <dbReference type="ARBA" id="ARBA00022729"/>
    </source>
</evidence>
<dbReference type="SUPFAM" id="SSF50974">
    <property type="entry name" value="Nitrous oxide reductase, N-terminal domain"/>
    <property type="match status" value="1"/>
</dbReference>
<dbReference type="InterPro" id="IPR013783">
    <property type="entry name" value="Ig-like_fold"/>
</dbReference>
<dbReference type="SUPFAM" id="SSF49265">
    <property type="entry name" value="Fibronectin type III"/>
    <property type="match status" value="3"/>
</dbReference>
<keyword evidence="5" id="KW-1185">Reference proteome</keyword>
<protein>
    <recommendedName>
        <fullName evidence="3">Fibronectin type-III domain-containing protein</fullName>
    </recommendedName>
</protein>
<feature type="domain" description="Fibronectin type-III" evidence="3">
    <location>
        <begin position="596"/>
        <end position="686"/>
    </location>
</feature>
<evidence type="ECO:0000259" key="3">
    <source>
        <dbReference type="PROSITE" id="PS50853"/>
    </source>
</evidence>
<accession>A0A9X3YP99</accession>
<name>A0A9X3YP99_9GAMM</name>
<dbReference type="InterPro" id="IPR011964">
    <property type="entry name" value="YVTN_b-propeller_repeat"/>
</dbReference>
<dbReference type="PANTHER" id="PTHR47197">
    <property type="entry name" value="PROTEIN NIRF"/>
    <property type="match status" value="1"/>
</dbReference>
<evidence type="ECO:0000313" key="4">
    <source>
        <dbReference type="EMBL" id="MDC8015894.1"/>
    </source>
</evidence>
<dbReference type="EMBL" id="JAOVZO020000021">
    <property type="protein sequence ID" value="MDC8015894.1"/>
    <property type="molecule type" value="Genomic_DNA"/>
</dbReference>
<dbReference type="Proteomes" id="UP001139971">
    <property type="component" value="Unassembled WGS sequence"/>
</dbReference>
<dbReference type="CDD" id="cd00063">
    <property type="entry name" value="FN3"/>
    <property type="match status" value="2"/>
</dbReference>
<dbReference type="Pfam" id="PF21783">
    <property type="entry name" value="YNCE"/>
    <property type="match status" value="1"/>
</dbReference>
<dbReference type="PROSITE" id="PS50853">
    <property type="entry name" value="FN3"/>
    <property type="match status" value="4"/>
</dbReference>
<sequence>MLSPAILCRFAVLCAAFWALPASAAPFAYVANADSDDVSVIDIATNAVVATVPVGDEPYGVGITPDNRYVYVANHLGNSLSVIDAKTNTVTATVANVCANPAFVEPTPDGTEMWVSCLGETRVVVVNRATHTVTRWLVFQTQPHGITFNADGSRVYVASFGNATVRVHRADVLWELKQVPSGIAPTDVQIEPSGVFAWVLSSGESRITNIDLATNRTDRTQWFSAPPFSLTIHPDGARIYVTLPSAGLVSRFNPSTFGQSTINVGGTPMGIDRSADGSRLYVANENGYVTVLDTATNAIVATIPVGSKPRSHGRFVAKGFLPPDSVPEVPSNVVATAGVAQVSVAFSAGGDGGGPILRYTATCGTQSQTGMASPIVVSNLAIGTPVTCTVVATNALGDGAASAPSNAATPYAIVPAAPAGVVATAGDYAIAVAFATPYDGHSAITQYTATCATPDIASPFTAVGPTSPITVIGTPNAHSYTCTVFATNAIGDGAASAPSAAAMPDAAPPRPTIQTPVRGNGQLTVAFAPVAAPNGYSAITSWTLTCGSRQVSGASSPLVVTGLTNGVPQTCTVVARNARGDSPPSEPSAAVAPATVPDAPEIVGVARGNGMVTVSFVPPAYNGGMPVTGYIVRCGTQAVFGGNLSLPVSGLANGVPVTCTVLARNDVGDGAPSAPSESVTPATVPDAPTLTSVASGDGSAQLVFAAPAQDGGADVSGYRASCAPGAHAANGTASPLVVEGLTNGQTYTCSVVATNEIGTGVASAGLAVVPRRVADLSVAIDNGTSFIAGGATTTYLIDVANGAAAGVAGVRVRTAFGQGFVDLAWACSAQAGSQCPASGSGEIDALVDMAGQSGVTFLVTATVAAQPEAPVSGTATIAAPNSVDDPVASNDTATDGPDAVGIFADGFE</sequence>
<feature type="domain" description="Fibronectin type-III" evidence="3">
    <location>
        <begin position="414"/>
        <end position="506"/>
    </location>
</feature>
<dbReference type="Gene3D" id="2.60.40.10">
    <property type="entry name" value="Immunoglobulins"/>
    <property type="match status" value="5"/>
</dbReference>
<dbReference type="SMART" id="SM00060">
    <property type="entry name" value="FN3"/>
    <property type="match status" value="5"/>
</dbReference>
<dbReference type="InterPro" id="IPR036116">
    <property type="entry name" value="FN3_sf"/>
</dbReference>
<proteinExistence type="predicted"/>
<dbReference type="NCBIfam" id="TIGR02276">
    <property type="entry name" value="beta_rpt_yvtn"/>
    <property type="match status" value="3"/>
</dbReference>
<dbReference type="AlphaFoldDB" id="A0A9X3YP99"/>
<dbReference type="InterPro" id="IPR048433">
    <property type="entry name" value="YNCE-like_beta-prop"/>
</dbReference>
<feature type="domain" description="Fibronectin type-III" evidence="3">
    <location>
        <begin position="508"/>
        <end position="595"/>
    </location>
</feature>
<dbReference type="InterPro" id="IPR011045">
    <property type="entry name" value="N2O_reductase_N"/>
</dbReference>
<feature type="chain" id="PRO_5040850055" description="Fibronectin type-III domain-containing protein" evidence="2">
    <location>
        <begin position="25"/>
        <end position="908"/>
    </location>
</feature>
<organism evidence="4 5">
    <name type="scientific">Tahibacter soli</name>
    <dbReference type="NCBI Taxonomy" id="2983605"/>
    <lineage>
        <taxon>Bacteria</taxon>
        <taxon>Pseudomonadati</taxon>
        <taxon>Pseudomonadota</taxon>
        <taxon>Gammaproteobacteria</taxon>
        <taxon>Lysobacterales</taxon>
        <taxon>Rhodanobacteraceae</taxon>
        <taxon>Tahibacter</taxon>
    </lineage>
</organism>